<dbReference type="GO" id="GO:0140492">
    <property type="term" value="F:metal-dependent deubiquitinase activity"/>
    <property type="evidence" value="ECO:0007669"/>
    <property type="project" value="InterPro"/>
</dbReference>
<dbReference type="GO" id="GO:0016020">
    <property type="term" value="C:membrane"/>
    <property type="evidence" value="ECO:0000318"/>
    <property type="project" value="GO_Central"/>
</dbReference>
<evidence type="ECO:0000313" key="11">
    <source>
        <dbReference type="EMBL" id="KMZ63173.1"/>
    </source>
</evidence>
<dbReference type="STRING" id="29655.A0A0K9P2H5"/>
<dbReference type="Proteomes" id="UP000036987">
    <property type="component" value="Unassembled WGS sequence"/>
</dbReference>
<keyword evidence="5" id="KW-0833">Ubl conjugation pathway</keyword>
<dbReference type="PANTHER" id="PTHR12947">
    <property type="entry name" value="AMSH-LIKE PROTEASE"/>
    <property type="match status" value="1"/>
</dbReference>
<reference evidence="12" key="1">
    <citation type="journal article" date="2016" name="Nature">
        <title>The genome of the seagrass Zostera marina reveals angiosperm adaptation to the sea.</title>
        <authorList>
            <person name="Olsen J.L."/>
            <person name="Rouze P."/>
            <person name="Verhelst B."/>
            <person name="Lin Y.-C."/>
            <person name="Bayer T."/>
            <person name="Collen J."/>
            <person name="Dattolo E."/>
            <person name="De Paoli E."/>
            <person name="Dittami S."/>
            <person name="Maumus F."/>
            <person name="Michel G."/>
            <person name="Kersting A."/>
            <person name="Lauritano C."/>
            <person name="Lohaus R."/>
            <person name="Toepel M."/>
            <person name="Tonon T."/>
            <person name="Vanneste K."/>
            <person name="Amirebrahimi M."/>
            <person name="Brakel J."/>
            <person name="Bostroem C."/>
            <person name="Chovatia M."/>
            <person name="Grimwood J."/>
            <person name="Jenkins J.W."/>
            <person name="Jueterbock A."/>
            <person name="Mraz A."/>
            <person name="Stam W.T."/>
            <person name="Tice H."/>
            <person name="Bornberg-Bauer E."/>
            <person name="Green P.J."/>
            <person name="Pearson G.A."/>
            <person name="Procaccini G."/>
            <person name="Duarte C.M."/>
            <person name="Schmutz J."/>
            <person name="Reusch T.B.H."/>
            <person name="Van de Peer Y."/>
        </authorList>
    </citation>
    <scope>NUCLEOTIDE SEQUENCE [LARGE SCALE GENOMIC DNA]</scope>
    <source>
        <strain evidence="12">cv. Finnish</strain>
    </source>
</reference>
<dbReference type="InterPro" id="IPR000555">
    <property type="entry name" value="JAMM/MPN+_dom"/>
</dbReference>
<dbReference type="Gene3D" id="1.20.58.80">
    <property type="entry name" value="Phosphotransferase system, lactose/cellobiose-type IIA subunit"/>
    <property type="match status" value="1"/>
</dbReference>
<keyword evidence="7" id="KW-0862">Zinc</keyword>
<dbReference type="GO" id="GO:0006508">
    <property type="term" value="P:proteolysis"/>
    <property type="evidence" value="ECO:0007669"/>
    <property type="project" value="UniProtKB-KW"/>
</dbReference>
<evidence type="ECO:0000256" key="8">
    <source>
        <dbReference type="ARBA" id="ARBA00023049"/>
    </source>
</evidence>
<organism evidence="11 12">
    <name type="scientific">Zostera marina</name>
    <name type="common">Eelgrass</name>
    <dbReference type="NCBI Taxonomy" id="29655"/>
    <lineage>
        <taxon>Eukaryota</taxon>
        <taxon>Viridiplantae</taxon>
        <taxon>Streptophyta</taxon>
        <taxon>Embryophyta</taxon>
        <taxon>Tracheophyta</taxon>
        <taxon>Spermatophyta</taxon>
        <taxon>Magnoliopsida</taxon>
        <taxon>Liliopsida</taxon>
        <taxon>Zosteraceae</taxon>
        <taxon>Zostera</taxon>
    </lineage>
</organism>
<dbReference type="EMBL" id="LFYR01001258">
    <property type="protein sequence ID" value="KMZ63173.1"/>
    <property type="molecule type" value="Genomic_DNA"/>
</dbReference>
<evidence type="ECO:0000256" key="7">
    <source>
        <dbReference type="ARBA" id="ARBA00022833"/>
    </source>
</evidence>
<feature type="compositionally biased region" description="Polar residues" evidence="9">
    <location>
        <begin position="151"/>
        <end position="162"/>
    </location>
</feature>
<feature type="region of interest" description="Disordered" evidence="9">
    <location>
        <begin position="143"/>
        <end position="164"/>
    </location>
</feature>
<evidence type="ECO:0000256" key="3">
    <source>
        <dbReference type="ARBA" id="ARBA00022670"/>
    </source>
</evidence>
<evidence type="ECO:0000256" key="2">
    <source>
        <dbReference type="ARBA" id="ARBA00010981"/>
    </source>
</evidence>
<dbReference type="Pfam" id="PF08969">
    <property type="entry name" value="USP8_dimer"/>
    <property type="match status" value="1"/>
</dbReference>
<keyword evidence="8" id="KW-0482">Metalloprotease</keyword>
<dbReference type="InterPro" id="IPR015063">
    <property type="entry name" value="USP8_dimer"/>
</dbReference>
<dbReference type="GO" id="GO:0070536">
    <property type="term" value="P:protein K63-linked deubiquitination"/>
    <property type="evidence" value="ECO:0007669"/>
    <property type="project" value="InterPro"/>
</dbReference>
<comment type="caution">
    <text evidence="11">The sequence shown here is derived from an EMBL/GenBank/DDBJ whole genome shotgun (WGS) entry which is preliminary data.</text>
</comment>
<dbReference type="PANTHER" id="PTHR12947:SF18">
    <property type="entry name" value="AMSH-LIKE UBIQUITIN THIOESTERASE 3"/>
    <property type="match status" value="1"/>
</dbReference>
<evidence type="ECO:0000256" key="9">
    <source>
        <dbReference type="SAM" id="MobiDB-lite"/>
    </source>
</evidence>
<keyword evidence="4" id="KW-0479">Metal-binding</keyword>
<evidence type="ECO:0000256" key="5">
    <source>
        <dbReference type="ARBA" id="ARBA00022786"/>
    </source>
</evidence>
<accession>A0A0K9P2H5</accession>
<dbReference type="OrthoDB" id="3640at2759"/>
<comment type="similarity">
    <text evidence="2">Belongs to the peptidase M67C family.</text>
</comment>
<dbReference type="GO" id="GO:0005768">
    <property type="term" value="C:endosome"/>
    <property type="evidence" value="ECO:0000318"/>
    <property type="project" value="GO_Central"/>
</dbReference>
<sequence length="509" mass="57836">MKPPVREININAMAPKVEVDNGISLHFYYRIAQNLLKQASIYREERNTIDLYIMLLRFSSLLCDTIPSHRDYQSLRKEKTAFSKKLLDVLNELESLKPNFLRQVNEVNRGNVAQLDMEENIPYNSEDFASLPSAKKQNSIVSLYPKKEQQASRTTQSSSKYGNDNYWARSLDQSKIHAQFTKPSIAFPKPKEETLSRHSFLGPNGLHGQSMRPDTAIRVQYPTDADFSKIEMPSISQKGQFNLKSEKDNSRGPFSEMDSVLSLDDGRWSQPSVHATSENLLQLNIRQPSPPPVMALVQPQQRVTSIPPSHVADPRPGPPKMMNDEAPDSKTFKNLHISAKMMECFLRLAETNTAKNIETCGILAGSLRNKTFCVTTLIIPKQEATSDYCQTTDEEEVFNFQDERSLFPLGWIHTHPTQTCFMSSVDLHTHYSYQIMLPEAIAIVMAPTDESRTHGIFHLSDPGGIKVIRNCEERGFHPHEEPTDGSPLYQHCSHVYMNQNLQIEVADLR</sequence>
<dbReference type="OMA" id="SWKYNND"/>
<dbReference type="GO" id="GO:0032511">
    <property type="term" value="P:late endosome to vacuole transport via multivesicular body sorting pathway"/>
    <property type="evidence" value="ECO:0000318"/>
    <property type="project" value="GO_Central"/>
</dbReference>
<feature type="domain" description="MPN" evidence="10">
    <location>
        <begin position="335"/>
        <end position="465"/>
    </location>
</feature>
<dbReference type="InterPro" id="IPR044098">
    <property type="entry name" value="STAMBP/STALP-like_MPN"/>
</dbReference>
<keyword evidence="3" id="KW-0645">Protease</keyword>
<keyword evidence="12" id="KW-1185">Reference proteome</keyword>
<dbReference type="Pfam" id="PF01398">
    <property type="entry name" value="JAB"/>
    <property type="match status" value="1"/>
</dbReference>
<dbReference type="GO" id="GO:0061578">
    <property type="term" value="F:K63-linked deubiquitinase activity"/>
    <property type="evidence" value="ECO:0007669"/>
    <property type="project" value="InterPro"/>
</dbReference>
<dbReference type="GO" id="GO:0101005">
    <property type="term" value="F:deubiquitinase activity"/>
    <property type="evidence" value="ECO:0000318"/>
    <property type="project" value="GO_Central"/>
</dbReference>
<dbReference type="SUPFAM" id="SSF102712">
    <property type="entry name" value="JAB1/MPN domain"/>
    <property type="match status" value="1"/>
</dbReference>
<evidence type="ECO:0000256" key="1">
    <source>
        <dbReference type="ARBA" id="ARBA00001947"/>
    </source>
</evidence>
<evidence type="ECO:0000256" key="4">
    <source>
        <dbReference type="ARBA" id="ARBA00022723"/>
    </source>
</evidence>
<keyword evidence="6" id="KW-0378">Hydrolase</keyword>
<protein>
    <submittedName>
        <fullName evidence="11">STAM-binding protein</fullName>
    </submittedName>
</protein>
<dbReference type="FunFam" id="3.40.140.10:FF:000033">
    <property type="entry name" value="AMSH-like protease sst2"/>
    <property type="match status" value="1"/>
</dbReference>
<gene>
    <name evidence="11" type="ORF">ZOSMA_41G00160</name>
</gene>
<dbReference type="PROSITE" id="PS50249">
    <property type="entry name" value="MPN"/>
    <property type="match status" value="1"/>
</dbReference>
<evidence type="ECO:0000313" key="12">
    <source>
        <dbReference type="Proteomes" id="UP000036987"/>
    </source>
</evidence>
<feature type="region of interest" description="Disordered" evidence="9">
    <location>
        <begin position="238"/>
        <end position="258"/>
    </location>
</feature>
<dbReference type="AlphaFoldDB" id="A0A0K9P2H5"/>
<proteinExistence type="inferred from homology"/>
<name>A0A0K9P2H5_ZOSMR</name>
<evidence type="ECO:0000256" key="6">
    <source>
        <dbReference type="ARBA" id="ARBA00022801"/>
    </source>
</evidence>
<dbReference type="Gene3D" id="3.40.140.10">
    <property type="entry name" value="Cytidine Deaminase, domain 2"/>
    <property type="match status" value="1"/>
</dbReference>
<dbReference type="GO" id="GO:0046872">
    <property type="term" value="F:metal ion binding"/>
    <property type="evidence" value="ECO:0007669"/>
    <property type="project" value="UniProtKB-KW"/>
</dbReference>
<comment type="cofactor">
    <cofactor evidence="1">
        <name>Zn(2+)</name>
        <dbReference type="ChEBI" id="CHEBI:29105"/>
    </cofactor>
</comment>
<evidence type="ECO:0000259" key="10">
    <source>
        <dbReference type="PROSITE" id="PS50249"/>
    </source>
</evidence>
<dbReference type="InterPro" id="IPR037518">
    <property type="entry name" value="MPN"/>
</dbReference>
<dbReference type="SMART" id="SM00232">
    <property type="entry name" value="JAB_MPN"/>
    <property type="match status" value="1"/>
</dbReference>
<dbReference type="CDD" id="cd08066">
    <property type="entry name" value="MPN_AMSH_like"/>
    <property type="match status" value="1"/>
</dbReference>